<dbReference type="EMBL" id="GBHO01002120">
    <property type="protein sequence ID" value="JAG41484.1"/>
    <property type="molecule type" value="Transcribed_RNA"/>
</dbReference>
<dbReference type="AlphaFoldDB" id="A0A0A9XAE3"/>
<proteinExistence type="predicted"/>
<dbReference type="EMBL" id="GBHO01027811">
    <property type="protein sequence ID" value="JAG15793.1"/>
    <property type="molecule type" value="Transcribed_RNA"/>
</dbReference>
<protein>
    <submittedName>
        <fullName evidence="3">Interphotoreceptor matrix proteoglycan 1</fullName>
    </submittedName>
</protein>
<reference evidence="3" key="1">
    <citation type="journal article" date="2014" name="PLoS ONE">
        <title>Transcriptome-Based Identification of ABC Transporters in the Western Tarnished Plant Bug Lygus hesperus.</title>
        <authorList>
            <person name="Hull J.J."/>
            <person name="Chaney K."/>
            <person name="Geib S.M."/>
            <person name="Fabrick J.A."/>
            <person name="Brent C.S."/>
            <person name="Walsh D."/>
            <person name="Lavine L.C."/>
        </authorList>
    </citation>
    <scope>NUCLEOTIDE SEQUENCE</scope>
</reference>
<name>A0A0A9XAE3_LYGHE</name>
<dbReference type="EMBL" id="GBHO01027810">
    <property type="protein sequence ID" value="JAG15794.1"/>
    <property type="molecule type" value="Transcribed_RNA"/>
</dbReference>
<gene>
    <name evidence="3" type="primary">IMPG1_3</name>
    <name evidence="1" type="synonym">IMPG1_0</name>
    <name evidence="4" type="synonym">IMPG1_2</name>
    <name evidence="2" type="synonym">IMPG1_4</name>
    <name evidence="6" type="synonym">IMPG1_5</name>
    <name evidence="5" type="synonym">IMPG1_6</name>
    <name evidence="1" type="ORF">CM83_39699</name>
    <name evidence="2" type="ORF">CM83_39700</name>
    <name evidence="3" type="ORF">CM83_39702</name>
    <name evidence="4" type="ORF">CM83_39703</name>
    <name evidence="5" type="ORF">CM83_39705</name>
    <name evidence="6" type="ORF">CM83_39707</name>
</gene>
<dbReference type="EMBL" id="GBHO01027809">
    <property type="protein sequence ID" value="JAG15795.1"/>
    <property type="molecule type" value="Transcribed_RNA"/>
</dbReference>
<keyword evidence="3" id="KW-0675">Receptor</keyword>
<evidence type="ECO:0000313" key="1">
    <source>
        <dbReference type="EMBL" id="JAG15790.1"/>
    </source>
</evidence>
<dbReference type="EMBL" id="GBHO01027814">
    <property type="protein sequence ID" value="JAG15790.1"/>
    <property type="molecule type" value="Transcribed_RNA"/>
</dbReference>
<accession>A0A0A9XAE3</accession>
<evidence type="ECO:0000313" key="5">
    <source>
        <dbReference type="EMBL" id="JAG15795.1"/>
    </source>
</evidence>
<reference evidence="3" key="2">
    <citation type="submission" date="2014-07" db="EMBL/GenBank/DDBJ databases">
        <authorList>
            <person name="Hull J."/>
        </authorList>
    </citation>
    <scope>NUCLEOTIDE SEQUENCE</scope>
</reference>
<evidence type="ECO:0000313" key="4">
    <source>
        <dbReference type="EMBL" id="JAG15794.1"/>
    </source>
</evidence>
<evidence type="ECO:0000313" key="3">
    <source>
        <dbReference type="EMBL" id="JAG15793.1"/>
    </source>
</evidence>
<sequence length="101" mass="11376">MEIRSLSYADDFVFFTDSSVQMHTDLADLDEYCLINCLTVNTDQSKLMDLKKGGRNREYNFQCQGGQISWVSRFTYLEVLFSSSANCAVQKGIAHTAVCSP</sequence>
<dbReference type="EMBL" id="GBHO01027812">
    <property type="protein sequence ID" value="JAG15792.1"/>
    <property type="molecule type" value="Transcribed_RNA"/>
</dbReference>
<evidence type="ECO:0000313" key="6">
    <source>
        <dbReference type="EMBL" id="JAG41484.1"/>
    </source>
</evidence>
<evidence type="ECO:0000313" key="2">
    <source>
        <dbReference type="EMBL" id="JAG15792.1"/>
    </source>
</evidence>
<organism evidence="3">
    <name type="scientific">Lygus hesperus</name>
    <name type="common">Western plant bug</name>
    <dbReference type="NCBI Taxonomy" id="30085"/>
    <lineage>
        <taxon>Eukaryota</taxon>
        <taxon>Metazoa</taxon>
        <taxon>Ecdysozoa</taxon>
        <taxon>Arthropoda</taxon>
        <taxon>Hexapoda</taxon>
        <taxon>Insecta</taxon>
        <taxon>Pterygota</taxon>
        <taxon>Neoptera</taxon>
        <taxon>Paraneoptera</taxon>
        <taxon>Hemiptera</taxon>
        <taxon>Heteroptera</taxon>
        <taxon>Panheteroptera</taxon>
        <taxon>Cimicomorpha</taxon>
        <taxon>Miridae</taxon>
        <taxon>Mirini</taxon>
        <taxon>Lygus</taxon>
    </lineage>
</organism>